<name>A0A5B7YE73_9ALTE</name>
<gene>
    <name evidence="2" type="ORF">FBQ74_10320</name>
</gene>
<proteinExistence type="predicted"/>
<dbReference type="AlphaFoldDB" id="A0A5B7YE73"/>
<evidence type="ECO:0000313" key="3">
    <source>
        <dbReference type="Proteomes" id="UP000304912"/>
    </source>
</evidence>
<dbReference type="KEGG" id="salk:FBQ74_10320"/>
<protein>
    <submittedName>
        <fullName evidence="2">DUF3080 domain-containing protein</fullName>
    </submittedName>
</protein>
<dbReference type="InterPro" id="IPR021431">
    <property type="entry name" value="DUF3080"/>
</dbReference>
<keyword evidence="1" id="KW-0732">Signal</keyword>
<feature type="signal peptide" evidence="1">
    <location>
        <begin position="1"/>
        <end position="35"/>
    </location>
</feature>
<feature type="chain" id="PRO_5022723866" evidence="1">
    <location>
        <begin position="36"/>
        <end position="351"/>
    </location>
</feature>
<evidence type="ECO:0000313" key="2">
    <source>
        <dbReference type="EMBL" id="QCZ93858.1"/>
    </source>
</evidence>
<accession>A0A5B7YE73</accession>
<sequence length="351" mass="39977">MSMAAEVLRLMPVRNAKKCILLTVVILLLCSCTNADIRDDLQEYQQRVARVLEITLPDPAPPTALAYPDAQSMFTAVESFNVNLREFYRLQECELGTLVAQRNTALGKTAHPSQRYAYEVTLLEQLQQCSDSIEDPALKQKLLDWRQAKQSQRSAFWANLIQTSQETRAAFGRSTMLLTTEADSDAGAAISALGFLNKIKSEQGFSLSELERELKVLDSSRLPAKVWRTQRYITGYLETMSESLTTRLPELSCPAGKASEQVEILRNVFYLFFIEKIQPVGSKLNQYHYQMMPVWEQWINSDALSQPFKIYIQKQTQVEFARYQQAIRQHVTLWQTLFARCNLSPTAPGSN</sequence>
<dbReference type="Proteomes" id="UP000304912">
    <property type="component" value="Chromosome"/>
</dbReference>
<dbReference type="Pfam" id="PF11279">
    <property type="entry name" value="DUF3080"/>
    <property type="match status" value="1"/>
</dbReference>
<keyword evidence="3" id="KW-1185">Reference proteome</keyword>
<dbReference type="OrthoDB" id="5760979at2"/>
<organism evidence="2 3">
    <name type="scientific">Salinimonas iocasae</name>
    <dbReference type="NCBI Taxonomy" id="2572577"/>
    <lineage>
        <taxon>Bacteria</taxon>
        <taxon>Pseudomonadati</taxon>
        <taxon>Pseudomonadota</taxon>
        <taxon>Gammaproteobacteria</taxon>
        <taxon>Alteromonadales</taxon>
        <taxon>Alteromonadaceae</taxon>
        <taxon>Alteromonas/Salinimonas group</taxon>
        <taxon>Salinimonas</taxon>
    </lineage>
</organism>
<dbReference type="RefSeq" id="WP_139756600.1">
    <property type="nucleotide sequence ID" value="NZ_CP039852.1"/>
</dbReference>
<dbReference type="EMBL" id="CP039852">
    <property type="protein sequence ID" value="QCZ93858.1"/>
    <property type="molecule type" value="Genomic_DNA"/>
</dbReference>
<evidence type="ECO:0000256" key="1">
    <source>
        <dbReference type="SAM" id="SignalP"/>
    </source>
</evidence>
<reference evidence="2 3" key="1">
    <citation type="submission" date="2019-04" db="EMBL/GenBank/DDBJ databases">
        <title>Salinimonas iocasae sp. nov., a halophilic bacterium isolated from the outer tube casing of tubeworms in Okinawa Trough.</title>
        <authorList>
            <person name="Zhang H."/>
            <person name="Wang H."/>
            <person name="Li C."/>
        </authorList>
    </citation>
    <scope>NUCLEOTIDE SEQUENCE [LARGE SCALE GENOMIC DNA]</scope>
    <source>
        <strain evidence="2 3">KX18D6</strain>
    </source>
</reference>